<evidence type="ECO:0000313" key="6">
    <source>
        <dbReference type="Proteomes" id="UP001056455"/>
    </source>
</evidence>
<keyword evidence="1 2" id="KW-0238">DNA-binding</keyword>
<accession>A0ABY4YS83</accession>
<organism evidence="5 6">
    <name type="scientific">Ornithinimicrobium faecis</name>
    <dbReference type="NCBI Taxonomy" id="2934158"/>
    <lineage>
        <taxon>Bacteria</taxon>
        <taxon>Bacillati</taxon>
        <taxon>Actinomycetota</taxon>
        <taxon>Actinomycetes</taxon>
        <taxon>Micrococcales</taxon>
        <taxon>Ornithinimicrobiaceae</taxon>
        <taxon>Ornithinimicrobium</taxon>
    </lineage>
</organism>
<sequence>MAEAADARSGATRILEAAINLFGQHGVRGTSLRSIAQEAEVSQALVIHHYGSKEGLRRACDHHVASVTRSNKETTVAEGPQLDPFVTLRRIQESRPLLRYLARALTEGGEATRDLVDEFVADAHDYMHLAEEAGFFKPSATPRERTIVLVIWSMGALAMHEHLDRLLGVDFLATDAPPESLGPYLRPMLELFTQGLMAEGAFDQMANLFDVPESFPTDAVQGDRPDGNPDTHPDTNPDIQEEE</sequence>
<dbReference type="PANTHER" id="PTHR30055">
    <property type="entry name" value="HTH-TYPE TRANSCRIPTIONAL REGULATOR RUTR"/>
    <property type="match status" value="1"/>
</dbReference>
<gene>
    <name evidence="5" type="ORF">NF556_16590</name>
</gene>
<feature type="compositionally biased region" description="Basic and acidic residues" evidence="3">
    <location>
        <begin position="221"/>
        <end position="235"/>
    </location>
</feature>
<dbReference type="Pfam" id="PF17933">
    <property type="entry name" value="TetR_C_25"/>
    <property type="match status" value="1"/>
</dbReference>
<evidence type="ECO:0000256" key="3">
    <source>
        <dbReference type="SAM" id="MobiDB-lite"/>
    </source>
</evidence>
<evidence type="ECO:0000256" key="1">
    <source>
        <dbReference type="ARBA" id="ARBA00023125"/>
    </source>
</evidence>
<dbReference type="Gene3D" id="1.10.357.10">
    <property type="entry name" value="Tetracycline Repressor, domain 2"/>
    <property type="match status" value="1"/>
</dbReference>
<name>A0ABY4YS83_9MICO</name>
<dbReference type="InterPro" id="IPR001647">
    <property type="entry name" value="HTH_TetR"/>
</dbReference>
<keyword evidence="6" id="KW-1185">Reference proteome</keyword>
<feature type="domain" description="HTH tetR-type" evidence="4">
    <location>
        <begin position="8"/>
        <end position="68"/>
    </location>
</feature>
<evidence type="ECO:0000259" key="4">
    <source>
        <dbReference type="PROSITE" id="PS50977"/>
    </source>
</evidence>
<proteinExistence type="predicted"/>
<dbReference type="Proteomes" id="UP001056455">
    <property type="component" value="Chromosome"/>
</dbReference>
<dbReference type="PROSITE" id="PS50977">
    <property type="entry name" value="HTH_TETR_2"/>
    <property type="match status" value="1"/>
</dbReference>
<feature type="region of interest" description="Disordered" evidence="3">
    <location>
        <begin position="214"/>
        <end position="243"/>
    </location>
</feature>
<protein>
    <submittedName>
        <fullName evidence="5">TetR family transcriptional regulator</fullName>
    </submittedName>
</protein>
<evidence type="ECO:0000313" key="5">
    <source>
        <dbReference type="EMBL" id="USQ79218.1"/>
    </source>
</evidence>
<dbReference type="RefSeq" id="WP_252592133.1">
    <property type="nucleotide sequence ID" value="NZ_CP099489.1"/>
</dbReference>
<dbReference type="PANTHER" id="PTHR30055:SF146">
    <property type="entry name" value="HTH-TYPE TRANSCRIPTIONAL DUAL REGULATOR CECR"/>
    <property type="match status" value="1"/>
</dbReference>
<dbReference type="EMBL" id="CP099489">
    <property type="protein sequence ID" value="USQ79218.1"/>
    <property type="molecule type" value="Genomic_DNA"/>
</dbReference>
<dbReference type="Pfam" id="PF00440">
    <property type="entry name" value="TetR_N"/>
    <property type="match status" value="1"/>
</dbReference>
<evidence type="ECO:0000256" key="2">
    <source>
        <dbReference type="PROSITE-ProRule" id="PRU00335"/>
    </source>
</evidence>
<dbReference type="InterPro" id="IPR050109">
    <property type="entry name" value="HTH-type_TetR-like_transc_reg"/>
</dbReference>
<dbReference type="PRINTS" id="PR00455">
    <property type="entry name" value="HTHTETR"/>
</dbReference>
<dbReference type="InterPro" id="IPR009057">
    <property type="entry name" value="Homeodomain-like_sf"/>
</dbReference>
<dbReference type="SUPFAM" id="SSF46689">
    <property type="entry name" value="Homeodomain-like"/>
    <property type="match status" value="1"/>
</dbReference>
<reference evidence="5" key="1">
    <citation type="submission" date="2022-06" db="EMBL/GenBank/DDBJ databases">
        <title>Ornithinimicrobium HY1793.</title>
        <authorList>
            <person name="Huang Y."/>
        </authorList>
    </citation>
    <scope>NUCLEOTIDE SEQUENCE</scope>
    <source>
        <strain evidence="5">HY1793</strain>
    </source>
</reference>
<feature type="DNA-binding region" description="H-T-H motif" evidence="2">
    <location>
        <begin position="31"/>
        <end position="50"/>
    </location>
</feature>
<dbReference type="InterPro" id="IPR041484">
    <property type="entry name" value="TetR_C_25"/>
</dbReference>